<comment type="similarity">
    <text evidence="5">Belongs to the protein kinase superfamily. Ser/Thr protein kinase family. GCN2 subfamily.</text>
</comment>
<gene>
    <name evidence="8" type="primary">CDC5_1</name>
    <name evidence="8" type="ORF">BGZ95_000449</name>
</gene>
<dbReference type="Gene3D" id="1.10.510.10">
    <property type="entry name" value="Transferase(Phosphotransferase) domain 1"/>
    <property type="match status" value="1"/>
</dbReference>
<dbReference type="SMART" id="SM00220">
    <property type="entry name" value="S_TKc"/>
    <property type="match status" value="1"/>
</dbReference>
<evidence type="ECO:0000256" key="6">
    <source>
        <dbReference type="SAM" id="MobiDB-lite"/>
    </source>
</evidence>
<feature type="domain" description="Protein kinase" evidence="7">
    <location>
        <begin position="1"/>
        <end position="317"/>
    </location>
</feature>
<dbReference type="AlphaFoldDB" id="A0AAD4DAC0"/>
<evidence type="ECO:0000313" key="8">
    <source>
        <dbReference type="EMBL" id="KAG0271707.1"/>
    </source>
</evidence>
<dbReference type="GO" id="GO:0005737">
    <property type="term" value="C:cytoplasm"/>
    <property type="evidence" value="ECO:0007669"/>
    <property type="project" value="TreeGrafter"/>
</dbReference>
<evidence type="ECO:0000313" key="9">
    <source>
        <dbReference type="Proteomes" id="UP001194580"/>
    </source>
</evidence>
<dbReference type="PANTHER" id="PTHR11042">
    <property type="entry name" value="EUKARYOTIC TRANSLATION INITIATION FACTOR 2-ALPHA KINASE EIF2-ALPHA KINASE -RELATED"/>
    <property type="match status" value="1"/>
</dbReference>
<dbReference type="InterPro" id="IPR008271">
    <property type="entry name" value="Ser/Thr_kinase_AS"/>
</dbReference>
<feature type="compositionally biased region" description="Low complexity" evidence="6">
    <location>
        <begin position="22"/>
        <end position="47"/>
    </location>
</feature>
<evidence type="ECO:0000256" key="5">
    <source>
        <dbReference type="ARBA" id="ARBA00037982"/>
    </source>
</evidence>
<evidence type="ECO:0000256" key="2">
    <source>
        <dbReference type="ARBA" id="ARBA00022741"/>
    </source>
</evidence>
<proteinExistence type="inferred from homology"/>
<dbReference type="InterPro" id="IPR000719">
    <property type="entry name" value="Prot_kinase_dom"/>
</dbReference>
<dbReference type="GO" id="GO:0005524">
    <property type="term" value="F:ATP binding"/>
    <property type="evidence" value="ECO:0007669"/>
    <property type="project" value="UniProtKB-KW"/>
</dbReference>
<keyword evidence="1" id="KW-0808">Transferase</keyword>
<dbReference type="PROSITE" id="PS50011">
    <property type="entry name" value="PROTEIN_KINASE_DOM"/>
    <property type="match status" value="1"/>
</dbReference>
<name>A0AAD4DAC0_9FUNG</name>
<accession>A0AAD4DAC0</accession>
<dbReference type="GO" id="GO:0004672">
    <property type="term" value="F:protein kinase activity"/>
    <property type="evidence" value="ECO:0007669"/>
    <property type="project" value="InterPro"/>
</dbReference>
<dbReference type="Pfam" id="PF00069">
    <property type="entry name" value="Pkinase"/>
    <property type="match status" value="1"/>
</dbReference>
<sequence length="317" mass="34575">MSSFNCLVPQNNTRTDESPAKNYNSEPTTPTNSTTPHSNSSPAPSSNLAHDLDTNSGAALATTASHSSGSSHTLCASWASLELFESEKGFQATVPKGSVGQTSSQKRLHDGSVDELYKSTDSEGGFGRVFNVMNKEGDVFALKTFWGDISDVKNCGTITEAETRFFISEIAEGLSHLHGNVLIHRDIKPNNIMFALGMRLRIGDLGLAARNQAFPKSLEDLLTKDECKLKPDAKKLVMKLLDFDPEELGEEVFDREPALMTEGKRKADESEADEKAKVKLDLGLDEKTAVKVKLDLDDPFCDTAVLYLNTDSYEAGF</sequence>
<protein>
    <submittedName>
        <fullName evidence="8">Cell cycle serine/threonine-protein kinase cdc5/MSD2</fullName>
    </submittedName>
</protein>
<reference evidence="8" key="1">
    <citation type="journal article" date="2020" name="Fungal Divers.">
        <title>Resolving the Mortierellaceae phylogeny through synthesis of multi-gene phylogenetics and phylogenomics.</title>
        <authorList>
            <person name="Vandepol N."/>
            <person name="Liber J."/>
            <person name="Desiro A."/>
            <person name="Na H."/>
            <person name="Kennedy M."/>
            <person name="Barry K."/>
            <person name="Grigoriev I.V."/>
            <person name="Miller A.N."/>
            <person name="O'Donnell K."/>
            <person name="Stajich J.E."/>
            <person name="Bonito G."/>
        </authorList>
    </citation>
    <scope>NUCLEOTIDE SEQUENCE</scope>
    <source>
        <strain evidence="8">NRRL 28262</strain>
    </source>
</reference>
<dbReference type="PROSITE" id="PS00108">
    <property type="entry name" value="PROTEIN_KINASE_ST"/>
    <property type="match status" value="1"/>
</dbReference>
<evidence type="ECO:0000256" key="4">
    <source>
        <dbReference type="ARBA" id="ARBA00022840"/>
    </source>
</evidence>
<organism evidence="8 9">
    <name type="scientific">Linnemannia exigua</name>
    <dbReference type="NCBI Taxonomy" id="604196"/>
    <lineage>
        <taxon>Eukaryota</taxon>
        <taxon>Fungi</taxon>
        <taxon>Fungi incertae sedis</taxon>
        <taxon>Mucoromycota</taxon>
        <taxon>Mortierellomycotina</taxon>
        <taxon>Mortierellomycetes</taxon>
        <taxon>Mortierellales</taxon>
        <taxon>Mortierellaceae</taxon>
        <taxon>Linnemannia</taxon>
    </lineage>
</organism>
<evidence type="ECO:0000259" key="7">
    <source>
        <dbReference type="PROSITE" id="PS50011"/>
    </source>
</evidence>
<feature type="compositionally biased region" description="Polar residues" evidence="6">
    <location>
        <begin position="1"/>
        <end position="13"/>
    </location>
</feature>
<dbReference type="InterPro" id="IPR050339">
    <property type="entry name" value="CC_SR_Kinase"/>
</dbReference>
<dbReference type="EMBL" id="JAAAIL010001081">
    <property type="protein sequence ID" value="KAG0271707.1"/>
    <property type="molecule type" value="Genomic_DNA"/>
</dbReference>
<dbReference type="SUPFAM" id="SSF56112">
    <property type="entry name" value="Protein kinase-like (PK-like)"/>
    <property type="match status" value="1"/>
</dbReference>
<keyword evidence="2" id="KW-0547">Nucleotide-binding</keyword>
<feature type="region of interest" description="Disordered" evidence="6">
    <location>
        <begin position="1"/>
        <end position="53"/>
    </location>
</feature>
<keyword evidence="4" id="KW-0067">ATP-binding</keyword>
<evidence type="ECO:0000256" key="3">
    <source>
        <dbReference type="ARBA" id="ARBA00022777"/>
    </source>
</evidence>
<keyword evidence="9" id="KW-1185">Reference proteome</keyword>
<dbReference type="InterPro" id="IPR011009">
    <property type="entry name" value="Kinase-like_dom_sf"/>
</dbReference>
<evidence type="ECO:0000256" key="1">
    <source>
        <dbReference type="ARBA" id="ARBA00022679"/>
    </source>
</evidence>
<keyword evidence="3 8" id="KW-0418">Kinase</keyword>
<comment type="caution">
    <text evidence="8">The sequence shown here is derived from an EMBL/GenBank/DDBJ whole genome shotgun (WGS) entry which is preliminary data.</text>
</comment>
<dbReference type="Proteomes" id="UP001194580">
    <property type="component" value="Unassembled WGS sequence"/>
</dbReference>
<dbReference type="GO" id="GO:0005634">
    <property type="term" value="C:nucleus"/>
    <property type="evidence" value="ECO:0007669"/>
    <property type="project" value="TreeGrafter"/>
</dbReference>